<keyword evidence="2" id="KW-1185">Reference proteome</keyword>
<dbReference type="EMBL" id="VSWD01000009">
    <property type="protein sequence ID" value="KAK3093083.1"/>
    <property type="molecule type" value="Genomic_DNA"/>
</dbReference>
<sequence length="337" mass="39401">MGDMNASLYRNPPNRQDQQFKQFCNKYGLLLSEGYPIKDTFFHHNGLHCATLDYILTMNGDVTIKNIDVIQQDPLNLSDHSLVKANLILPISKQKTKKTKCDKNESVIHRKRNWDKCNLPLYRKTLQKSRSIPTQNSDCLFDITENLKLVTEALKKAEKKAFPPTKGKRKKKKVKSKWTPELANAVKESKLAHKEWKNANRPIDPNNFYVINRKLAKRKLRKVQRQKVASDRDQLYHNITKAHIEKDKKLFAKIVNKQRNNLTRNTDLIILDGETYESYDNIIEGWELYFTKLSEPKNSPHYDSAFQEKTKYDIQILEELCSKNKIPIELASEDEIE</sequence>
<dbReference type="InterPro" id="IPR036691">
    <property type="entry name" value="Endo/exonu/phosph_ase_sf"/>
</dbReference>
<evidence type="ECO:0008006" key="3">
    <source>
        <dbReference type="Google" id="ProtNLM"/>
    </source>
</evidence>
<organism evidence="1 2">
    <name type="scientific">Pinctada imbricata</name>
    <name type="common">Atlantic pearl-oyster</name>
    <name type="synonym">Pinctada martensii</name>
    <dbReference type="NCBI Taxonomy" id="66713"/>
    <lineage>
        <taxon>Eukaryota</taxon>
        <taxon>Metazoa</taxon>
        <taxon>Spiralia</taxon>
        <taxon>Lophotrochozoa</taxon>
        <taxon>Mollusca</taxon>
        <taxon>Bivalvia</taxon>
        <taxon>Autobranchia</taxon>
        <taxon>Pteriomorphia</taxon>
        <taxon>Pterioida</taxon>
        <taxon>Pterioidea</taxon>
        <taxon>Pteriidae</taxon>
        <taxon>Pinctada</taxon>
    </lineage>
</organism>
<evidence type="ECO:0000313" key="1">
    <source>
        <dbReference type="EMBL" id="KAK3093083.1"/>
    </source>
</evidence>
<protein>
    <recommendedName>
        <fullName evidence="3">Endonuclease/exonuclease/phosphatase domain-containing protein</fullName>
    </recommendedName>
</protein>
<name>A0AA89BW74_PINIB</name>
<comment type="caution">
    <text evidence="1">The sequence shown here is derived from an EMBL/GenBank/DDBJ whole genome shotgun (WGS) entry which is preliminary data.</text>
</comment>
<accession>A0AA89BW74</accession>
<dbReference type="SUPFAM" id="SSF56219">
    <property type="entry name" value="DNase I-like"/>
    <property type="match status" value="1"/>
</dbReference>
<proteinExistence type="predicted"/>
<gene>
    <name evidence="1" type="ORF">FSP39_010865</name>
</gene>
<dbReference type="Proteomes" id="UP001186944">
    <property type="component" value="Unassembled WGS sequence"/>
</dbReference>
<reference evidence="1" key="1">
    <citation type="submission" date="2019-08" db="EMBL/GenBank/DDBJ databases">
        <title>The improved chromosome-level genome for the pearl oyster Pinctada fucata martensii using PacBio sequencing and Hi-C.</title>
        <authorList>
            <person name="Zheng Z."/>
        </authorList>
    </citation>
    <scope>NUCLEOTIDE SEQUENCE</scope>
    <source>
        <strain evidence="1">ZZ-2019</strain>
        <tissue evidence="1">Adductor muscle</tissue>
    </source>
</reference>
<evidence type="ECO:0000313" key="2">
    <source>
        <dbReference type="Proteomes" id="UP001186944"/>
    </source>
</evidence>
<dbReference type="AlphaFoldDB" id="A0AA89BW74"/>